<dbReference type="Proteomes" id="UP000547209">
    <property type="component" value="Unassembled WGS sequence"/>
</dbReference>
<evidence type="ECO:0000259" key="7">
    <source>
        <dbReference type="Pfam" id="PF01386"/>
    </source>
</evidence>
<comment type="caution">
    <text evidence="9">The sequence shown here is derived from an EMBL/GenBank/DDBJ whole genome shotgun (WGS) entry which is preliminary data.</text>
</comment>
<evidence type="ECO:0000256" key="4">
    <source>
        <dbReference type="ARBA" id="ARBA00023274"/>
    </source>
</evidence>
<dbReference type="PANTHER" id="PTHR33284:SF1">
    <property type="entry name" value="RIBOSOMAL PROTEIN L25_GLN-TRNA SYNTHETASE, ANTI-CODON-BINDING DOMAIN-CONTAINING PROTEIN"/>
    <property type="match status" value="1"/>
</dbReference>
<name>A0A7X0RWF8_9BACL</name>
<evidence type="ECO:0000259" key="8">
    <source>
        <dbReference type="Pfam" id="PF14693"/>
    </source>
</evidence>
<evidence type="ECO:0000256" key="1">
    <source>
        <dbReference type="ARBA" id="ARBA00022730"/>
    </source>
</evidence>
<dbReference type="GO" id="GO:0022625">
    <property type="term" value="C:cytosolic large ribosomal subunit"/>
    <property type="evidence" value="ECO:0007669"/>
    <property type="project" value="TreeGrafter"/>
</dbReference>
<keyword evidence="4 5" id="KW-0687">Ribonucleoprotein</keyword>
<evidence type="ECO:0000256" key="5">
    <source>
        <dbReference type="HAMAP-Rule" id="MF_01334"/>
    </source>
</evidence>
<dbReference type="Pfam" id="PF14693">
    <property type="entry name" value="Ribosomal_TL5_C"/>
    <property type="match status" value="1"/>
</dbReference>
<dbReference type="CDD" id="cd00495">
    <property type="entry name" value="Ribosomal_L25_TL5_CTC"/>
    <property type="match status" value="1"/>
</dbReference>
<keyword evidence="2 5" id="KW-0694">RNA-binding</keyword>
<comment type="function">
    <text evidence="5">This is one of the proteins that binds to the 5S RNA in the ribosome where it forms part of the central protuberance.</text>
</comment>
<dbReference type="AlphaFoldDB" id="A0A7X0RWF8"/>
<dbReference type="EMBL" id="JACJVP010000057">
    <property type="protein sequence ID" value="MBB6674908.1"/>
    <property type="molecule type" value="Genomic_DNA"/>
</dbReference>
<dbReference type="GO" id="GO:0003735">
    <property type="term" value="F:structural constituent of ribosome"/>
    <property type="evidence" value="ECO:0007669"/>
    <property type="project" value="InterPro"/>
</dbReference>
<comment type="similarity">
    <text evidence="5">Belongs to the bacterial ribosomal protein bL25 family. CTC subfamily.</text>
</comment>
<dbReference type="HAMAP" id="MF_01334">
    <property type="entry name" value="Ribosomal_bL25_CTC"/>
    <property type="match status" value="1"/>
</dbReference>
<feature type="region of interest" description="Disordered" evidence="6">
    <location>
        <begin position="184"/>
        <end position="214"/>
    </location>
</feature>
<comment type="subunit">
    <text evidence="5">Part of the 50S ribosomal subunit; part of the 5S rRNA/L5/L18/L25 subcomplex. Contacts the 5S rRNA. Binds to the 5S rRNA independently of L5 and L18.</text>
</comment>
<organism evidence="9 10">
    <name type="scientific">Cohnella nanjingensis</name>
    <dbReference type="NCBI Taxonomy" id="1387779"/>
    <lineage>
        <taxon>Bacteria</taxon>
        <taxon>Bacillati</taxon>
        <taxon>Bacillota</taxon>
        <taxon>Bacilli</taxon>
        <taxon>Bacillales</taxon>
        <taxon>Paenibacillaceae</taxon>
        <taxon>Cohnella</taxon>
    </lineage>
</organism>
<sequence length="214" mass="22921">MNSTLHAESRQRSTKGALRELRSQGKIPGVVYGQGLSTASVIALDAKELSLLLKCNPHAVLDLEVQGSGSQSVLLTDIQRDALNGRVLHVDFRKIDLNQTIKTPVRLEFTGSSPGEKEGGMLQVVLHELEVECIAKNLPESIEVDISALGFGEHVTVADLNLPEGVTAVPEADAVVVAVLAPQKERSEDEVEAMDDAAEENVNHSNAAEAVEKD</sequence>
<dbReference type="SUPFAM" id="SSF50715">
    <property type="entry name" value="Ribosomal protein L25-like"/>
    <property type="match status" value="1"/>
</dbReference>
<protein>
    <recommendedName>
        <fullName evidence="5">Large ribosomal subunit protein bL25</fullName>
    </recommendedName>
    <alternativeName>
        <fullName evidence="5">General stress protein CTC</fullName>
    </alternativeName>
</protein>
<feature type="domain" description="Large ribosomal subunit protein bL25 beta" evidence="8">
    <location>
        <begin position="101"/>
        <end position="183"/>
    </location>
</feature>
<dbReference type="GO" id="GO:0006412">
    <property type="term" value="P:translation"/>
    <property type="evidence" value="ECO:0007669"/>
    <property type="project" value="UniProtKB-UniRule"/>
</dbReference>
<reference evidence="9 10" key="1">
    <citation type="submission" date="2020-08" db="EMBL/GenBank/DDBJ databases">
        <title>Cohnella phylogeny.</title>
        <authorList>
            <person name="Dunlap C."/>
        </authorList>
    </citation>
    <scope>NUCLEOTIDE SEQUENCE [LARGE SCALE GENOMIC DNA]</scope>
    <source>
        <strain evidence="9 10">DSM 28246</strain>
    </source>
</reference>
<dbReference type="InterPro" id="IPR029751">
    <property type="entry name" value="Ribosomal_L25_dom"/>
</dbReference>
<dbReference type="RefSeq" id="WP_185672765.1">
    <property type="nucleotide sequence ID" value="NZ_JACJVP010000057.1"/>
</dbReference>
<dbReference type="Pfam" id="PF01386">
    <property type="entry name" value="Ribosomal_L25p"/>
    <property type="match status" value="1"/>
</dbReference>
<dbReference type="InterPro" id="IPR011035">
    <property type="entry name" value="Ribosomal_bL25/Gln-tRNA_synth"/>
</dbReference>
<evidence type="ECO:0000256" key="6">
    <source>
        <dbReference type="SAM" id="MobiDB-lite"/>
    </source>
</evidence>
<evidence type="ECO:0000313" key="10">
    <source>
        <dbReference type="Proteomes" id="UP000547209"/>
    </source>
</evidence>
<dbReference type="Gene3D" id="2.40.240.10">
    <property type="entry name" value="Ribosomal Protein L25, Chain P"/>
    <property type="match status" value="1"/>
</dbReference>
<dbReference type="Gene3D" id="2.170.120.20">
    <property type="entry name" value="Ribosomal protein L25, beta domain"/>
    <property type="match status" value="1"/>
</dbReference>
<keyword evidence="10" id="KW-1185">Reference proteome</keyword>
<dbReference type="GO" id="GO:0008097">
    <property type="term" value="F:5S rRNA binding"/>
    <property type="evidence" value="ECO:0007669"/>
    <property type="project" value="InterPro"/>
</dbReference>
<evidence type="ECO:0000256" key="3">
    <source>
        <dbReference type="ARBA" id="ARBA00022980"/>
    </source>
</evidence>
<dbReference type="InterPro" id="IPR020930">
    <property type="entry name" value="Ribosomal_uL5_bac-type"/>
</dbReference>
<accession>A0A7X0RWF8</accession>
<dbReference type="InterPro" id="IPR001021">
    <property type="entry name" value="Ribosomal_bL25_long"/>
</dbReference>
<evidence type="ECO:0000256" key="2">
    <source>
        <dbReference type="ARBA" id="ARBA00022884"/>
    </source>
</evidence>
<feature type="domain" description="Large ribosomal subunit protein bL25 L25" evidence="7">
    <location>
        <begin position="5"/>
        <end position="92"/>
    </location>
</feature>
<dbReference type="NCBIfam" id="TIGR00731">
    <property type="entry name" value="bL25_bact_ctc"/>
    <property type="match status" value="1"/>
</dbReference>
<keyword evidence="3 5" id="KW-0689">Ribosomal protein</keyword>
<evidence type="ECO:0000313" key="9">
    <source>
        <dbReference type="EMBL" id="MBB6674908.1"/>
    </source>
</evidence>
<dbReference type="PANTHER" id="PTHR33284">
    <property type="entry name" value="RIBOSOMAL PROTEIN L25/GLN-TRNA SYNTHETASE, ANTI-CODON-BINDING DOMAIN-CONTAINING PROTEIN"/>
    <property type="match status" value="1"/>
</dbReference>
<gene>
    <name evidence="5" type="primary">rplY</name>
    <name evidence="5" type="synonym">ctc</name>
    <name evidence="9" type="ORF">H7C19_29940</name>
</gene>
<dbReference type="InterPro" id="IPR020056">
    <property type="entry name" value="Rbsml_bL25/Gln-tRNA_synth_N"/>
</dbReference>
<dbReference type="InterPro" id="IPR020057">
    <property type="entry name" value="Ribosomal_bL25_b-dom"/>
</dbReference>
<feature type="compositionally biased region" description="Acidic residues" evidence="6">
    <location>
        <begin position="188"/>
        <end position="199"/>
    </location>
</feature>
<keyword evidence="1 5" id="KW-0699">rRNA-binding</keyword>
<dbReference type="InterPro" id="IPR037121">
    <property type="entry name" value="Ribosomal_bL25_C"/>
</dbReference>
<proteinExistence type="inferred from homology"/>